<sequence length="377" mass="40392">MAGNVEPRDGPYERPPDKMLQVGLPNMLDRPSSPVSAEDQRDFKKARGGGEENLDFKAKDTDRDHGANGSGKAMFASMVMKDSNGFGRESYDEELSPNNVIVLDEDCIVSDSGEFPTIKFSNQVHDQIDCNMKNVIIEAGAKELYGPLTIATNRRKRPTSVPITGRNAVENPGPTSGSWFAMLQEDSTIDFMKADILAGTGVVNAHHVSPTAKDVGAAETTLMLGGSSKGTKNVAYRESNPAQRSKHVGNKVISGDVVEVVSLVPGSEVTIDPYKVGNMGFHRAVSIQERSKVGRGGVVPVRNSLMSKTVGVSLADWAQSTSDHIQADIEAIRFRSDQENTMEEDGIEGYSLHAISPSLFGAEPGLVDGNRQGGSGV</sequence>
<feature type="region of interest" description="Disordered" evidence="1">
    <location>
        <begin position="1"/>
        <end position="70"/>
    </location>
</feature>
<dbReference type="EMBL" id="JBBPBN010000051">
    <property type="protein sequence ID" value="KAK8992098.1"/>
    <property type="molecule type" value="Genomic_DNA"/>
</dbReference>
<reference evidence="2 3" key="1">
    <citation type="journal article" date="2024" name="G3 (Bethesda)">
        <title>Genome assembly of Hibiscus sabdariffa L. provides insights into metabolisms of medicinal natural products.</title>
        <authorList>
            <person name="Kim T."/>
        </authorList>
    </citation>
    <scope>NUCLEOTIDE SEQUENCE [LARGE SCALE GENOMIC DNA]</scope>
    <source>
        <strain evidence="2">TK-2024</strain>
        <tissue evidence="2">Old leaves</tissue>
    </source>
</reference>
<keyword evidence="3" id="KW-1185">Reference proteome</keyword>
<evidence type="ECO:0000313" key="2">
    <source>
        <dbReference type="EMBL" id="KAK8992098.1"/>
    </source>
</evidence>
<evidence type="ECO:0000313" key="3">
    <source>
        <dbReference type="Proteomes" id="UP001396334"/>
    </source>
</evidence>
<organism evidence="2 3">
    <name type="scientific">Hibiscus sabdariffa</name>
    <name type="common">roselle</name>
    <dbReference type="NCBI Taxonomy" id="183260"/>
    <lineage>
        <taxon>Eukaryota</taxon>
        <taxon>Viridiplantae</taxon>
        <taxon>Streptophyta</taxon>
        <taxon>Embryophyta</taxon>
        <taxon>Tracheophyta</taxon>
        <taxon>Spermatophyta</taxon>
        <taxon>Magnoliopsida</taxon>
        <taxon>eudicotyledons</taxon>
        <taxon>Gunneridae</taxon>
        <taxon>Pentapetalae</taxon>
        <taxon>rosids</taxon>
        <taxon>malvids</taxon>
        <taxon>Malvales</taxon>
        <taxon>Malvaceae</taxon>
        <taxon>Malvoideae</taxon>
        <taxon>Hibiscus</taxon>
    </lineage>
</organism>
<feature type="compositionally biased region" description="Basic and acidic residues" evidence="1">
    <location>
        <begin position="38"/>
        <end position="66"/>
    </location>
</feature>
<comment type="caution">
    <text evidence="2">The sequence shown here is derived from an EMBL/GenBank/DDBJ whole genome shotgun (WGS) entry which is preliminary data.</text>
</comment>
<dbReference type="Proteomes" id="UP001396334">
    <property type="component" value="Unassembled WGS sequence"/>
</dbReference>
<proteinExistence type="predicted"/>
<protein>
    <submittedName>
        <fullName evidence="2">Uncharacterized protein</fullName>
    </submittedName>
</protein>
<evidence type="ECO:0000256" key="1">
    <source>
        <dbReference type="SAM" id="MobiDB-lite"/>
    </source>
</evidence>
<feature type="compositionally biased region" description="Basic and acidic residues" evidence="1">
    <location>
        <begin position="1"/>
        <end position="17"/>
    </location>
</feature>
<name>A0ABR2PUJ5_9ROSI</name>
<accession>A0ABR2PUJ5</accession>
<gene>
    <name evidence="2" type="ORF">V6N11_044990</name>
</gene>